<gene>
    <name evidence="2" type="ORF">METZ01_LOCUS324393</name>
</gene>
<dbReference type="EMBL" id="UINC01106701">
    <property type="protein sequence ID" value="SVC71539.1"/>
    <property type="molecule type" value="Genomic_DNA"/>
</dbReference>
<dbReference type="InterPro" id="IPR050312">
    <property type="entry name" value="IolE/XylAMocC-like"/>
</dbReference>
<proteinExistence type="predicted"/>
<dbReference type="Pfam" id="PF01261">
    <property type="entry name" value="AP_endonuc_2"/>
    <property type="match status" value="1"/>
</dbReference>
<organism evidence="2">
    <name type="scientific">marine metagenome</name>
    <dbReference type="NCBI Taxonomy" id="408172"/>
    <lineage>
        <taxon>unclassified sequences</taxon>
        <taxon>metagenomes</taxon>
        <taxon>ecological metagenomes</taxon>
    </lineage>
</organism>
<sequence>VELSCCAWALTGREKDTLNTLADIGFNSIDIQAKTFQNPDAQSQIKDLGLALSCLAMSFNMDDGAALDSTSPTGRQTALDHCRAALDQAAGLSIKTTYVVPGSDPAGLPHFSETMLQVADYAAERGILVGIEHFPGTALPTAAGTLKYLADLGHDNLYLLLDTGHLQMSKEDPAAIIAAAGDRLTYV</sequence>
<dbReference type="InterPro" id="IPR013022">
    <property type="entry name" value="Xyl_isomerase-like_TIM-brl"/>
</dbReference>
<protein>
    <recommendedName>
        <fullName evidence="1">Xylose isomerase-like TIM barrel domain-containing protein</fullName>
    </recommendedName>
</protein>
<dbReference type="InterPro" id="IPR036237">
    <property type="entry name" value="Xyl_isomerase-like_sf"/>
</dbReference>
<dbReference type="SUPFAM" id="SSF51658">
    <property type="entry name" value="Xylose isomerase-like"/>
    <property type="match status" value="1"/>
</dbReference>
<reference evidence="2" key="1">
    <citation type="submission" date="2018-05" db="EMBL/GenBank/DDBJ databases">
        <authorList>
            <person name="Lanie J.A."/>
            <person name="Ng W.-L."/>
            <person name="Kazmierczak K.M."/>
            <person name="Andrzejewski T.M."/>
            <person name="Davidsen T.M."/>
            <person name="Wayne K.J."/>
            <person name="Tettelin H."/>
            <person name="Glass J.I."/>
            <person name="Rusch D."/>
            <person name="Podicherti R."/>
            <person name="Tsui H.-C.T."/>
            <person name="Winkler M.E."/>
        </authorList>
    </citation>
    <scope>NUCLEOTIDE SEQUENCE</scope>
</reference>
<evidence type="ECO:0000313" key="2">
    <source>
        <dbReference type="EMBL" id="SVC71539.1"/>
    </source>
</evidence>
<evidence type="ECO:0000259" key="1">
    <source>
        <dbReference type="Pfam" id="PF01261"/>
    </source>
</evidence>
<accession>A0A382PDR4</accession>
<dbReference type="Gene3D" id="3.20.20.150">
    <property type="entry name" value="Divalent-metal-dependent TIM barrel enzymes"/>
    <property type="match status" value="1"/>
</dbReference>
<feature type="domain" description="Xylose isomerase-like TIM barrel" evidence="1">
    <location>
        <begin position="21"/>
        <end position="186"/>
    </location>
</feature>
<feature type="non-terminal residue" evidence="2">
    <location>
        <position position="187"/>
    </location>
</feature>
<dbReference type="PANTHER" id="PTHR12110:SF41">
    <property type="entry name" value="INOSOSE DEHYDRATASE"/>
    <property type="match status" value="1"/>
</dbReference>
<name>A0A382PDR4_9ZZZZ</name>
<feature type="non-terminal residue" evidence="2">
    <location>
        <position position="1"/>
    </location>
</feature>
<dbReference type="PANTHER" id="PTHR12110">
    <property type="entry name" value="HYDROXYPYRUVATE ISOMERASE"/>
    <property type="match status" value="1"/>
</dbReference>
<dbReference type="AlphaFoldDB" id="A0A382PDR4"/>